<dbReference type="Gene3D" id="2.60.40.10">
    <property type="entry name" value="Immunoglobulins"/>
    <property type="match status" value="2"/>
</dbReference>
<proteinExistence type="predicted"/>
<dbReference type="Pfam" id="PF03423">
    <property type="entry name" value="CBM_25"/>
    <property type="match status" value="2"/>
</dbReference>
<dbReference type="SUPFAM" id="SSF51445">
    <property type="entry name" value="(Trans)glycosidases"/>
    <property type="match status" value="1"/>
</dbReference>
<dbReference type="AlphaFoldDB" id="A0A9Q4B5J0"/>
<dbReference type="InterPro" id="IPR006047">
    <property type="entry name" value="GH13_cat_dom"/>
</dbReference>
<dbReference type="Gene3D" id="3.20.20.80">
    <property type="entry name" value="Glycosidases"/>
    <property type="match status" value="2"/>
</dbReference>
<name>A0A9Q4B5J0_SALAG</name>
<feature type="domain" description="Carbohydrate binding module family 25" evidence="3">
    <location>
        <begin position="766"/>
        <end position="844"/>
    </location>
</feature>
<keyword evidence="5" id="KW-1185">Reference proteome</keyword>
<evidence type="ECO:0000256" key="1">
    <source>
        <dbReference type="SAM" id="SignalP"/>
    </source>
</evidence>
<dbReference type="InterPro" id="IPR005085">
    <property type="entry name" value="CBM25"/>
</dbReference>
<gene>
    <name evidence="4" type="ORF">HXA33_19555</name>
</gene>
<evidence type="ECO:0000313" key="4">
    <source>
        <dbReference type="EMBL" id="MCR6098709.1"/>
    </source>
</evidence>
<feature type="domain" description="Glycosyl hydrolase family 13 catalytic" evidence="2">
    <location>
        <begin position="50"/>
        <end position="504"/>
    </location>
</feature>
<accession>A0A9Q4B5J0</accession>
<dbReference type="InterPro" id="IPR017853">
    <property type="entry name" value="GH"/>
</dbReference>
<dbReference type="PANTHER" id="PTHR10357">
    <property type="entry name" value="ALPHA-AMYLASE FAMILY MEMBER"/>
    <property type="match status" value="1"/>
</dbReference>
<dbReference type="InterPro" id="IPR013783">
    <property type="entry name" value="Ig-like_fold"/>
</dbReference>
<keyword evidence="1" id="KW-0732">Signal</keyword>
<evidence type="ECO:0000259" key="2">
    <source>
        <dbReference type="SMART" id="SM00642"/>
    </source>
</evidence>
<feature type="domain" description="Carbohydrate binding module family 25" evidence="3">
    <location>
        <begin position="861"/>
        <end position="940"/>
    </location>
</feature>
<dbReference type="SMART" id="SM01066">
    <property type="entry name" value="CBM_25"/>
    <property type="match status" value="2"/>
</dbReference>
<feature type="signal peptide" evidence="1">
    <location>
        <begin position="1"/>
        <end position="26"/>
    </location>
</feature>
<feature type="chain" id="PRO_5040140555" evidence="1">
    <location>
        <begin position="27"/>
        <end position="956"/>
    </location>
</feature>
<evidence type="ECO:0000313" key="5">
    <source>
        <dbReference type="Proteomes" id="UP001057753"/>
    </source>
</evidence>
<dbReference type="PANTHER" id="PTHR10357:SF209">
    <property type="entry name" value="PERIPLASMIC ALPHA-AMYLASE"/>
    <property type="match status" value="1"/>
</dbReference>
<dbReference type="Pfam" id="PF00128">
    <property type="entry name" value="Alpha-amylase"/>
    <property type="match status" value="1"/>
</dbReference>
<dbReference type="Proteomes" id="UP001057753">
    <property type="component" value="Unassembled WGS sequence"/>
</dbReference>
<dbReference type="EMBL" id="JABXYM010000002">
    <property type="protein sequence ID" value="MCR6098709.1"/>
    <property type="molecule type" value="Genomic_DNA"/>
</dbReference>
<sequence length="956" mass="105726">MYRTVTFFMLSIIMLLSTFAPYSVNADEDTIDVTRTENDTFSWDNATVYFAMTDRFLDGDPTNNNSYGRPQEDAWGQNIGTFHGGDFQGLTDKLNDGYFTDLGINSIWISAPYEQVHGWVGGGPDGDFAHYAFHGYYALDYTMTDQNWGTVEDMREFVDTAHENGIRVVLDVVMNHPGYNTLQDMHEYGFGNPGVSTNWTPSSGQSWHDVHNYINYNDADAWRSWWGQWVRAGIAGYPSCGNNDRTQCLAGLPDFRTELTNSIGLPPLLETKWEMERDGSYDEWIVPAADDLRADLNMAPADYIVEWLSAWVAEFGIDGFRVDTAKHVELQRWDQLKESANDALWTWREENPDAPGADWTDDFWMTAEVWGHGVGRSEYFDHGFDSVINFTFQGENGNGPAYNLATMESTFSRYANAINSDPGFNVLSYLSQHDTHLFPRDNLIDGGTYLMLLPGGVQVFYGDETARPYGPTGSDPDQGTRSSMNWDQVNESVLHHWQIMGQFRNSHIAIGAGEHEQIGSSPYTFSRTYQDDDLEDSVVVAIGASGATTIDVSSVFSDGQTVRDFYTKETAVVSNGEVTFQAHDYGVILIERAGEAPPTVAASPQGGEFDEESLEVTLHVSGAESGMYTLDGSNPADGGMVYEDGDVITIGEDLAVDESVTLQLYAENDAGEAEADYTFTKTPPYPSVAADPPGGTFTGDGVEVTLSARNVEEASYVLNDNEAVVYENGDTLLLGEGADMGDVITLTLTGENEYGTAEETYEFTKAEGLTLYYRTDWSQPHIHYAIDDGSWTDSPGVAMEPSPFEGYAMITLDIDEQSRVTAAFNNGSGQWDNNQGQDYHITSGVFTLEDGQIREGDPESPATVTLYYYTNWSNPHIHYAIGSGNWTTLPGKALTASSKYPDYYEVTIPLEDADTLTAAFNNGGGSWDNNQGRDYSFKQGIHTVRNGRITAGVPRQ</sequence>
<dbReference type="GO" id="GO:0005975">
    <property type="term" value="P:carbohydrate metabolic process"/>
    <property type="evidence" value="ECO:0007669"/>
    <property type="project" value="InterPro"/>
</dbReference>
<protein>
    <submittedName>
        <fullName evidence="4">Alpha-amylase</fullName>
    </submittedName>
</protein>
<dbReference type="RefSeq" id="WP_257823098.1">
    <property type="nucleotide sequence ID" value="NZ_JABXYM010000002.1"/>
</dbReference>
<dbReference type="GO" id="GO:2001070">
    <property type="term" value="F:starch binding"/>
    <property type="evidence" value="ECO:0007669"/>
    <property type="project" value="InterPro"/>
</dbReference>
<reference evidence="4" key="1">
    <citation type="submission" date="2020-06" db="EMBL/GenBank/DDBJ databases">
        <title>Insight into the genomes of haloalkaliphilic bacilli from Kenyan soda lakes.</title>
        <authorList>
            <person name="Mwirichia R."/>
            <person name="Villamizar G.C."/>
            <person name="Poehlein A."/>
            <person name="Mugweru J."/>
            <person name="Kipnyargis A."/>
            <person name="Kiplimo D."/>
            <person name="Orwa P."/>
            <person name="Daniel R."/>
        </authorList>
    </citation>
    <scope>NUCLEOTIDE SEQUENCE</scope>
    <source>
        <strain evidence="4">B1096_S55</strain>
    </source>
</reference>
<dbReference type="SMART" id="SM00642">
    <property type="entry name" value="Aamy"/>
    <property type="match status" value="1"/>
</dbReference>
<comment type="caution">
    <text evidence="4">The sequence shown here is derived from an EMBL/GenBank/DDBJ whole genome shotgun (WGS) entry which is preliminary data.</text>
</comment>
<organism evidence="4 5">
    <name type="scientific">Salipaludibacillus agaradhaerens</name>
    <name type="common">Bacillus agaradhaerens</name>
    <dbReference type="NCBI Taxonomy" id="76935"/>
    <lineage>
        <taxon>Bacteria</taxon>
        <taxon>Bacillati</taxon>
        <taxon>Bacillota</taxon>
        <taxon>Bacilli</taxon>
        <taxon>Bacillales</taxon>
        <taxon>Bacillaceae</taxon>
    </lineage>
</organism>
<evidence type="ECO:0000259" key="3">
    <source>
        <dbReference type="SMART" id="SM01066"/>
    </source>
</evidence>